<dbReference type="PANTHER" id="PTHR11820:SF7">
    <property type="entry name" value="ACYLPYRUVASE FAHD1, MITOCHONDRIAL"/>
    <property type="match status" value="1"/>
</dbReference>
<organism evidence="3 4">
    <name type="scientific">Candidatus Saganbacteria bacterium CG08_land_8_20_14_0_20_45_16</name>
    <dbReference type="NCBI Taxonomy" id="2014293"/>
    <lineage>
        <taxon>Bacteria</taxon>
        <taxon>Bacillati</taxon>
        <taxon>Saganbacteria</taxon>
    </lineage>
</organism>
<dbReference type="PANTHER" id="PTHR11820">
    <property type="entry name" value="ACYLPYRUVASE"/>
    <property type="match status" value="1"/>
</dbReference>
<evidence type="ECO:0000313" key="4">
    <source>
        <dbReference type="Proteomes" id="UP000231343"/>
    </source>
</evidence>
<gene>
    <name evidence="3" type="ORF">COT42_00320</name>
</gene>
<proteinExistence type="predicted"/>
<dbReference type="AlphaFoldDB" id="A0A2H0Y405"/>
<feature type="domain" description="Fumarylacetoacetase-like C-terminal" evidence="2">
    <location>
        <begin position="7"/>
        <end position="201"/>
    </location>
</feature>
<dbReference type="GO" id="GO:0046872">
    <property type="term" value="F:metal ion binding"/>
    <property type="evidence" value="ECO:0007669"/>
    <property type="project" value="UniProtKB-KW"/>
</dbReference>
<dbReference type="InterPro" id="IPR036663">
    <property type="entry name" value="Fumarylacetoacetase_C_sf"/>
</dbReference>
<dbReference type="FunFam" id="3.90.850.10:FF:000002">
    <property type="entry name" value="2-hydroxyhepta-2,4-diene-1,7-dioate isomerase"/>
    <property type="match status" value="1"/>
</dbReference>
<protein>
    <recommendedName>
        <fullName evidence="2">Fumarylacetoacetase-like C-terminal domain-containing protein</fullName>
    </recommendedName>
</protein>
<dbReference type="InterPro" id="IPR011234">
    <property type="entry name" value="Fumarylacetoacetase-like_C"/>
</dbReference>
<reference evidence="3 4" key="1">
    <citation type="submission" date="2017-09" db="EMBL/GenBank/DDBJ databases">
        <title>Depth-based differentiation of microbial function through sediment-hosted aquifers and enrichment of novel symbionts in the deep terrestrial subsurface.</title>
        <authorList>
            <person name="Probst A.J."/>
            <person name="Ladd B."/>
            <person name="Jarett J.K."/>
            <person name="Geller-Mcgrath D.E."/>
            <person name="Sieber C.M."/>
            <person name="Emerson J.B."/>
            <person name="Anantharaman K."/>
            <person name="Thomas B.C."/>
            <person name="Malmstrom R."/>
            <person name="Stieglmeier M."/>
            <person name="Klingl A."/>
            <person name="Woyke T."/>
            <person name="Ryan C.M."/>
            <person name="Banfield J.F."/>
        </authorList>
    </citation>
    <scope>NUCLEOTIDE SEQUENCE [LARGE SCALE GENOMIC DNA]</scope>
    <source>
        <strain evidence="3">CG08_land_8_20_14_0_20_45_16</strain>
    </source>
</reference>
<dbReference type="SUPFAM" id="SSF56529">
    <property type="entry name" value="FAH"/>
    <property type="match status" value="1"/>
</dbReference>
<dbReference type="EMBL" id="PEYM01000004">
    <property type="protein sequence ID" value="PIS31704.1"/>
    <property type="molecule type" value="Genomic_DNA"/>
</dbReference>
<evidence type="ECO:0000259" key="2">
    <source>
        <dbReference type="Pfam" id="PF01557"/>
    </source>
</evidence>
<dbReference type="GO" id="GO:0018773">
    <property type="term" value="F:acetylpyruvate hydrolase activity"/>
    <property type="evidence" value="ECO:0007669"/>
    <property type="project" value="TreeGrafter"/>
</dbReference>
<dbReference type="Pfam" id="PF01557">
    <property type="entry name" value="FAA_hydrolase"/>
    <property type="match status" value="1"/>
</dbReference>
<keyword evidence="1" id="KW-0479">Metal-binding</keyword>
<dbReference type="GO" id="GO:0019752">
    <property type="term" value="P:carboxylic acid metabolic process"/>
    <property type="evidence" value="ECO:0007669"/>
    <property type="project" value="UniProtKB-ARBA"/>
</dbReference>
<sequence length="203" mass="22758">MKLKPTKIICVGLNYHEHAKEMGMAIPKEPVLFMKPLTALIYDGDSIVYPKQTQDLHYEAELAIVIKDHCRNVAKTDAKKHIQGYTCANDVTARDLQKLDGQWTRAKGFDTFCPVGPKIVSDIDPTKLEIKCYLNGELKQSSNTLDMIFDVYEIVEFVSSIMTLEKDDLILTGTPSGIGSMQAGDEVVVEVGRVGRLRNRIRK</sequence>
<evidence type="ECO:0000256" key="1">
    <source>
        <dbReference type="ARBA" id="ARBA00022723"/>
    </source>
</evidence>
<evidence type="ECO:0000313" key="3">
    <source>
        <dbReference type="EMBL" id="PIS31704.1"/>
    </source>
</evidence>
<dbReference type="Gene3D" id="3.90.850.10">
    <property type="entry name" value="Fumarylacetoacetase-like, C-terminal domain"/>
    <property type="match status" value="1"/>
</dbReference>
<name>A0A2H0Y405_UNCSA</name>
<dbReference type="GO" id="GO:0016853">
    <property type="term" value="F:isomerase activity"/>
    <property type="evidence" value="ECO:0007669"/>
    <property type="project" value="UniProtKB-ARBA"/>
</dbReference>
<comment type="caution">
    <text evidence="3">The sequence shown here is derived from an EMBL/GenBank/DDBJ whole genome shotgun (WGS) entry which is preliminary data.</text>
</comment>
<accession>A0A2H0Y405</accession>
<dbReference type="Proteomes" id="UP000231343">
    <property type="component" value="Unassembled WGS sequence"/>
</dbReference>